<keyword evidence="3" id="KW-1185">Reference proteome</keyword>
<gene>
    <name evidence="2" type="ORF">RJ640_006087</name>
</gene>
<reference evidence="2" key="1">
    <citation type="submission" date="2022-12" db="EMBL/GenBank/DDBJ databases">
        <title>Draft genome assemblies for two species of Escallonia (Escalloniales).</title>
        <authorList>
            <person name="Chanderbali A."/>
            <person name="Dervinis C."/>
            <person name="Anghel I."/>
            <person name="Soltis D."/>
            <person name="Soltis P."/>
            <person name="Zapata F."/>
        </authorList>
    </citation>
    <scope>NUCLEOTIDE SEQUENCE</scope>
    <source>
        <strain evidence="2">UCBG92.1500</strain>
        <tissue evidence="2">Leaf</tissue>
    </source>
</reference>
<feature type="compositionally biased region" description="Polar residues" evidence="1">
    <location>
        <begin position="119"/>
        <end position="128"/>
    </location>
</feature>
<evidence type="ECO:0000313" key="2">
    <source>
        <dbReference type="EMBL" id="KAK2967715.1"/>
    </source>
</evidence>
<dbReference type="AlphaFoldDB" id="A0AA88QR82"/>
<comment type="caution">
    <text evidence="2">The sequence shown here is derived from an EMBL/GenBank/DDBJ whole genome shotgun (WGS) entry which is preliminary data.</text>
</comment>
<feature type="region of interest" description="Disordered" evidence="1">
    <location>
        <begin position="1"/>
        <end position="38"/>
    </location>
</feature>
<dbReference type="Proteomes" id="UP001187471">
    <property type="component" value="Unassembled WGS sequence"/>
</dbReference>
<name>A0AA88QR82_9ASTE</name>
<protein>
    <submittedName>
        <fullName evidence="2">Uncharacterized protein</fullName>
    </submittedName>
</protein>
<evidence type="ECO:0000256" key="1">
    <source>
        <dbReference type="SAM" id="MobiDB-lite"/>
    </source>
</evidence>
<proteinExistence type="predicted"/>
<sequence length="128" mass="13901">MSPHDPTHHHHVSDLTELPSQRSTHQKFTTPPPHQTLIDPNKRIVRLSRGGTHSLIMGASGKSWNQALSKGMVVSSISFTSVISSTIRVQIPIQPMAISAKPIASPPKKRFPSGALSRKLSSSHSNES</sequence>
<accession>A0AA88QR82</accession>
<feature type="region of interest" description="Disordered" evidence="1">
    <location>
        <begin position="100"/>
        <end position="128"/>
    </location>
</feature>
<evidence type="ECO:0000313" key="3">
    <source>
        <dbReference type="Proteomes" id="UP001187471"/>
    </source>
</evidence>
<feature type="compositionally biased region" description="Polar residues" evidence="1">
    <location>
        <begin position="18"/>
        <end position="29"/>
    </location>
</feature>
<dbReference type="EMBL" id="JAVXUO010002996">
    <property type="protein sequence ID" value="KAK2967715.1"/>
    <property type="molecule type" value="Genomic_DNA"/>
</dbReference>
<organism evidence="2 3">
    <name type="scientific">Escallonia rubra</name>
    <dbReference type="NCBI Taxonomy" id="112253"/>
    <lineage>
        <taxon>Eukaryota</taxon>
        <taxon>Viridiplantae</taxon>
        <taxon>Streptophyta</taxon>
        <taxon>Embryophyta</taxon>
        <taxon>Tracheophyta</taxon>
        <taxon>Spermatophyta</taxon>
        <taxon>Magnoliopsida</taxon>
        <taxon>eudicotyledons</taxon>
        <taxon>Gunneridae</taxon>
        <taxon>Pentapetalae</taxon>
        <taxon>asterids</taxon>
        <taxon>campanulids</taxon>
        <taxon>Escalloniales</taxon>
        <taxon>Escalloniaceae</taxon>
        <taxon>Escallonia</taxon>
    </lineage>
</organism>